<organism evidence="3 4">
    <name type="scientific">Glycomyces rhizosphaerae</name>
    <dbReference type="NCBI Taxonomy" id="2054422"/>
    <lineage>
        <taxon>Bacteria</taxon>
        <taxon>Bacillati</taxon>
        <taxon>Actinomycetota</taxon>
        <taxon>Actinomycetes</taxon>
        <taxon>Glycomycetales</taxon>
        <taxon>Glycomycetaceae</taxon>
        <taxon>Glycomyces</taxon>
    </lineage>
</organism>
<name>A0ABV7Q1C5_9ACTN</name>
<evidence type="ECO:0000313" key="3">
    <source>
        <dbReference type="EMBL" id="MFC3493543.1"/>
    </source>
</evidence>
<feature type="domain" description="DUF6973" evidence="2">
    <location>
        <begin position="76"/>
        <end position="159"/>
    </location>
</feature>
<evidence type="ECO:0000313" key="4">
    <source>
        <dbReference type="Proteomes" id="UP001595712"/>
    </source>
</evidence>
<accession>A0ABV7Q1C5</accession>
<evidence type="ECO:0000259" key="2">
    <source>
        <dbReference type="Pfam" id="PF22322"/>
    </source>
</evidence>
<dbReference type="InterPro" id="IPR054246">
    <property type="entry name" value="DUF6973"/>
</dbReference>
<reference evidence="4" key="1">
    <citation type="journal article" date="2019" name="Int. J. Syst. Evol. Microbiol.">
        <title>The Global Catalogue of Microorganisms (GCM) 10K type strain sequencing project: providing services to taxonomists for standard genome sequencing and annotation.</title>
        <authorList>
            <consortium name="The Broad Institute Genomics Platform"/>
            <consortium name="The Broad Institute Genome Sequencing Center for Infectious Disease"/>
            <person name="Wu L."/>
            <person name="Ma J."/>
        </authorList>
    </citation>
    <scope>NUCLEOTIDE SEQUENCE [LARGE SCALE GENOMIC DNA]</scope>
    <source>
        <strain evidence="4">CGMCC 4.7396</strain>
    </source>
</reference>
<proteinExistence type="predicted"/>
<feature type="chain" id="PRO_5046791325" evidence="1">
    <location>
        <begin position="29"/>
        <end position="178"/>
    </location>
</feature>
<dbReference type="EMBL" id="JBHRWO010000010">
    <property type="protein sequence ID" value="MFC3493543.1"/>
    <property type="molecule type" value="Genomic_DNA"/>
</dbReference>
<dbReference type="RefSeq" id="WP_387976070.1">
    <property type="nucleotide sequence ID" value="NZ_JBHRWO010000010.1"/>
</dbReference>
<protein>
    <submittedName>
        <fullName evidence="3">DUF6973 domain-containing protein</fullName>
    </submittedName>
</protein>
<comment type="caution">
    <text evidence="3">The sequence shown here is derived from an EMBL/GenBank/DDBJ whole genome shotgun (WGS) entry which is preliminary data.</text>
</comment>
<keyword evidence="4" id="KW-1185">Reference proteome</keyword>
<sequence length="178" mass="18929">MKHASKIMTAEAFGAVAAAGLSAAPASAAAPAHAETIVADPHGHEEYGSDLGEIWNCVWAVGPIDCGTAKGAATDAENATVEEVNAGVFDYDSMHNGKADAFRHCYWNALMVDRIDYEQAEAVATAHEEKPGQPFEEKLMDLENNHFGRNIGAATPSEQAARDSCRYHAVQGSLKTLK</sequence>
<dbReference type="Pfam" id="PF22322">
    <property type="entry name" value="DUF6973"/>
    <property type="match status" value="1"/>
</dbReference>
<dbReference type="Proteomes" id="UP001595712">
    <property type="component" value="Unassembled WGS sequence"/>
</dbReference>
<feature type="signal peptide" evidence="1">
    <location>
        <begin position="1"/>
        <end position="28"/>
    </location>
</feature>
<evidence type="ECO:0000256" key="1">
    <source>
        <dbReference type="SAM" id="SignalP"/>
    </source>
</evidence>
<keyword evidence="1" id="KW-0732">Signal</keyword>
<gene>
    <name evidence="3" type="ORF">ACFO8M_13770</name>
</gene>